<gene>
    <name evidence="2" type="ORF">DW813_12915</name>
</gene>
<dbReference type="PANTHER" id="PTHR41786">
    <property type="entry name" value="MOTILITY ACCESSORY FACTOR MAF"/>
    <property type="match status" value="1"/>
</dbReference>
<proteinExistence type="predicted"/>
<sequence length="613" mass="69451">MNRNIYISNMQLFEKSFPGISEIIENCRNSIEKETEVYFEQAADGNKIIKVKKEDRQLYFSGKREPADKARIEIEKWGKIDKHAVVFVTGLGDIAFLKQLVIKIVPSIQLVIYEPSLNVFFKVIENIDLSFLFEDRIPALIVDGLNGEEKKAILEKLVTLANIEFIKHYENRSCAALFSAQVIDFMKLLGKTVEDVIVGRNTGIRYSAVEMDNLFHNIKYLCEGSITTQLCDIIPTDIPAIIVSAGPSLNKNIMELKGAKNKAFIVAVDTAVRPLVNAGIIPDMYVIVDGLKPKELLDFDEAKRIPLMPSITSTKEILESHTGKKIFYFEGQRFIWSMMMMNGIPFSTVACGGSVACSAFSLVYKLGFSRIILVGQDLALTGNKTHADGTFKGVMDEIDTSRCIKVPGNYEEEVPTRGDFKLYLDWFNYYIEGCEGIHVINATEGGAKIDNTEIMTLHDAIMRECIKEVDIDACFEKLKPIFNAEQQHKALEYLKTFPEMYRKMKKKVIKLNKEYQKLKTICGKSIIDKNAYLRALKNIKNLTQEIEKHELYDTISCTLSVANYIIESEQFYEEDTVAAEGLQIAKQGITYTKMVEQCIDLFIPLTEETLLTL</sequence>
<evidence type="ECO:0000313" key="3">
    <source>
        <dbReference type="Proteomes" id="UP000266391"/>
    </source>
</evidence>
<feature type="domain" description="6-hydroxymethylpterin diphosphokinase MptE-like" evidence="1">
    <location>
        <begin position="213"/>
        <end position="381"/>
    </location>
</feature>
<dbReference type="Pfam" id="PF01973">
    <property type="entry name" value="MptE-like"/>
    <property type="match status" value="1"/>
</dbReference>
<dbReference type="RefSeq" id="WP_118093398.1">
    <property type="nucleotide sequence ID" value="NZ_QSIQ01000023.1"/>
</dbReference>
<reference evidence="2 3" key="1">
    <citation type="submission" date="2018-08" db="EMBL/GenBank/DDBJ databases">
        <title>A genome reference for cultivated species of the human gut microbiota.</title>
        <authorList>
            <person name="Zou Y."/>
            <person name="Xue W."/>
            <person name="Luo G."/>
        </authorList>
    </citation>
    <scope>NUCLEOTIDE SEQUENCE [LARGE SCALE GENOMIC DNA]</scope>
    <source>
        <strain evidence="2 3">AM32-8LB</strain>
    </source>
</reference>
<dbReference type="PANTHER" id="PTHR41786:SF1">
    <property type="entry name" value="6-HYDROXYMETHYLPTERIN DIPHOSPHOKINASE MPTE-LIKE DOMAIN-CONTAINING PROTEIN"/>
    <property type="match status" value="1"/>
</dbReference>
<accession>A0A396ADB3</accession>
<organism evidence="2 3">
    <name type="scientific">Roseburia inulinivorans</name>
    <dbReference type="NCBI Taxonomy" id="360807"/>
    <lineage>
        <taxon>Bacteria</taxon>
        <taxon>Bacillati</taxon>
        <taxon>Bacillota</taxon>
        <taxon>Clostridia</taxon>
        <taxon>Lachnospirales</taxon>
        <taxon>Lachnospiraceae</taxon>
        <taxon>Roseburia</taxon>
    </lineage>
</organism>
<evidence type="ECO:0000259" key="1">
    <source>
        <dbReference type="Pfam" id="PF01973"/>
    </source>
</evidence>
<dbReference type="AlphaFoldDB" id="A0A396ADB3"/>
<name>A0A396ADB3_9FIRM</name>
<comment type="caution">
    <text evidence="2">The sequence shown here is derived from an EMBL/GenBank/DDBJ whole genome shotgun (WGS) entry which is preliminary data.</text>
</comment>
<dbReference type="InterPro" id="IPR002826">
    <property type="entry name" value="MptE-like"/>
</dbReference>
<dbReference type="Proteomes" id="UP000266391">
    <property type="component" value="Unassembled WGS sequence"/>
</dbReference>
<dbReference type="EMBL" id="QSIQ01000023">
    <property type="protein sequence ID" value="RHD00927.1"/>
    <property type="molecule type" value="Genomic_DNA"/>
</dbReference>
<evidence type="ECO:0000313" key="2">
    <source>
        <dbReference type="EMBL" id="RHD00927.1"/>
    </source>
</evidence>
<protein>
    <submittedName>
        <fullName evidence="2">DUF115 domain-containing protein</fullName>
    </submittedName>
</protein>